<dbReference type="SUPFAM" id="SSF48371">
    <property type="entry name" value="ARM repeat"/>
    <property type="match status" value="1"/>
</dbReference>
<dbReference type="GO" id="GO:0004301">
    <property type="term" value="F:epoxide hydrolase activity"/>
    <property type="evidence" value="ECO:0007669"/>
    <property type="project" value="UniProtKB-EC"/>
</dbReference>
<dbReference type="Gene3D" id="2.60.40.1730">
    <property type="entry name" value="tricorn interacting facor f3 domain"/>
    <property type="match status" value="1"/>
</dbReference>
<evidence type="ECO:0000256" key="4">
    <source>
        <dbReference type="ARBA" id="ARBA00010136"/>
    </source>
</evidence>
<dbReference type="Proteomes" id="UP001360560">
    <property type="component" value="Unassembled WGS sequence"/>
</dbReference>
<dbReference type="InterPro" id="IPR014782">
    <property type="entry name" value="Peptidase_M1_dom"/>
</dbReference>
<dbReference type="InterPro" id="IPR038502">
    <property type="entry name" value="M1_LTA-4_hydro/amino_C_sf"/>
</dbReference>
<dbReference type="InterPro" id="IPR045357">
    <property type="entry name" value="Aminopeptidase_N-like_N"/>
</dbReference>
<dbReference type="SUPFAM" id="SSF63737">
    <property type="entry name" value="Leukotriene A4 hydrolase N-terminal domain"/>
    <property type="match status" value="1"/>
</dbReference>
<comment type="catalytic activity">
    <reaction evidence="1">
        <text>an epoxide + H2O = an ethanediol</text>
        <dbReference type="Rhea" id="RHEA:19037"/>
        <dbReference type="ChEBI" id="CHEBI:15377"/>
        <dbReference type="ChEBI" id="CHEBI:32955"/>
        <dbReference type="ChEBI" id="CHEBI:140594"/>
        <dbReference type="EC" id="3.3.2.10"/>
    </reaction>
</comment>
<evidence type="ECO:0000256" key="2">
    <source>
        <dbReference type="ARBA" id="ARBA00002142"/>
    </source>
</evidence>
<evidence type="ECO:0000256" key="12">
    <source>
        <dbReference type="ARBA" id="ARBA00023049"/>
    </source>
</evidence>
<feature type="binding site" evidence="17">
    <location>
        <position position="319"/>
    </location>
    <ligand>
        <name>Zn(2+)</name>
        <dbReference type="ChEBI" id="CHEBI:29105"/>
        <note>catalytic</note>
    </ligand>
</feature>
<evidence type="ECO:0000259" key="18">
    <source>
        <dbReference type="SMART" id="SM01263"/>
    </source>
</evidence>
<dbReference type="SMART" id="SM01263">
    <property type="entry name" value="Leuk-A4-hydro_C"/>
    <property type="match status" value="1"/>
</dbReference>
<dbReference type="Gene3D" id="3.30.2010.30">
    <property type="match status" value="1"/>
</dbReference>
<dbReference type="InterPro" id="IPR016024">
    <property type="entry name" value="ARM-type_fold"/>
</dbReference>
<comment type="subcellular location">
    <subcellularLocation>
        <location evidence="3">Cytoplasm</location>
    </subcellularLocation>
</comment>
<evidence type="ECO:0000313" key="20">
    <source>
        <dbReference type="Proteomes" id="UP001360560"/>
    </source>
</evidence>
<dbReference type="GO" id="GO:0006508">
    <property type="term" value="P:proteolysis"/>
    <property type="evidence" value="ECO:0007669"/>
    <property type="project" value="UniProtKB-KW"/>
</dbReference>
<reference evidence="19 20" key="1">
    <citation type="journal article" date="2023" name="Elife">
        <title>Identification of key yeast species and microbe-microbe interactions impacting larval growth of Drosophila in the wild.</title>
        <authorList>
            <person name="Mure A."/>
            <person name="Sugiura Y."/>
            <person name="Maeda R."/>
            <person name="Honda K."/>
            <person name="Sakurai N."/>
            <person name="Takahashi Y."/>
            <person name="Watada M."/>
            <person name="Katoh T."/>
            <person name="Gotoh A."/>
            <person name="Gotoh Y."/>
            <person name="Taniguchi I."/>
            <person name="Nakamura K."/>
            <person name="Hayashi T."/>
            <person name="Katayama T."/>
            <person name="Uemura T."/>
            <person name="Hattori Y."/>
        </authorList>
    </citation>
    <scope>NUCLEOTIDE SEQUENCE [LARGE SCALE GENOMIC DNA]</scope>
    <source>
        <strain evidence="19 20">SC-9</strain>
    </source>
</reference>
<evidence type="ECO:0000256" key="7">
    <source>
        <dbReference type="ARBA" id="ARBA00022490"/>
    </source>
</evidence>
<dbReference type="InterPro" id="IPR049980">
    <property type="entry name" value="LTA4H_cat"/>
</dbReference>
<evidence type="ECO:0000313" key="19">
    <source>
        <dbReference type="EMBL" id="GMM34963.1"/>
    </source>
</evidence>
<comment type="function">
    <text evidence="2">Aminopeptidase that preferentially cleaves di- and tripeptides. Also has low epoxide hydrolase activity (in vitro). Can hydrolyze the epoxide leukotriene LTA(4) but it forms preferentially 5,6-dihydroxy-7,9,11,14-eicosatetraenoic acid rather than the cytokine leukotriene B(4) as the product compared to the homologous mammalian enzyme (in vitro).</text>
</comment>
<evidence type="ECO:0000256" key="15">
    <source>
        <dbReference type="PIRSR" id="PIRSR634015-1"/>
    </source>
</evidence>
<keyword evidence="7" id="KW-0963">Cytoplasm</keyword>
<evidence type="ECO:0000256" key="1">
    <source>
        <dbReference type="ARBA" id="ARBA00001268"/>
    </source>
</evidence>
<dbReference type="Pfam" id="PF09127">
    <property type="entry name" value="Leuk-A4-hydro_C"/>
    <property type="match status" value="1"/>
</dbReference>
<evidence type="ECO:0000256" key="13">
    <source>
        <dbReference type="ARBA" id="ARBA00030177"/>
    </source>
</evidence>
<keyword evidence="20" id="KW-1185">Reference proteome</keyword>
<keyword evidence="10 19" id="KW-0378">Hydrolase</keyword>
<accession>A0AAV5QLA2</accession>
<dbReference type="PANTHER" id="PTHR45726:SF3">
    <property type="entry name" value="LEUKOTRIENE A-4 HYDROLASE"/>
    <property type="match status" value="1"/>
</dbReference>
<feature type="binding site" evidence="17">
    <location>
        <position position="315"/>
    </location>
    <ligand>
        <name>Zn(2+)</name>
        <dbReference type="ChEBI" id="CHEBI:29105"/>
        <note>catalytic</note>
    </ligand>
</feature>
<feature type="domain" description="Peptidase M1 leukotriene A4 hydrolase/aminopeptidase C-terminal" evidence="18">
    <location>
        <begin position="485"/>
        <end position="647"/>
    </location>
</feature>
<feature type="binding site" evidence="16">
    <location>
        <begin position="286"/>
        <end position="291"/>
    </location>
    <ligand>
        <name>a peptide</name>
        <dbReference type="ChEBI" id="CHEBI:60466"/>
    </ligand>
</feature>
<evidence type="ECO:0000256" key="10">
    <source>
        <dbReference type="ARBA" id="ARBA00022801"/>
    </source>
</evidence>
<proteinExistence type="inferred from homology"/>
<dbReference type="SUPFAM" id="SSF55486">
    <property type="entry name" value="Metalloproteases ('zincins'), catalytic domain"/>
    <property type="match status" value="1"/>
</dbReference>
<dbReference type="InterPro" id="IPR001930">
    <property type="entry name" value="Peptidase_M1"/>
</dbReference>
<keyword evidence="12" id="KW-0482">Metalloprotease</keyword>
<dbReference type="InterPro" id="IPR027268">
    <property type="entry name" value="Peptidase_M4/M1_CTD_sf"/>
</dbReference>
<dbReference type="EC" id="3.3.2.10" evidence="5"/>
<dbReference type="FunFam" id="1.10.390.10:FF:000009">
    <property type="entry name" value="Leukotriene A(4) hydrolase"/>
    <property type="match status" value="1"/>
</dbReference>
<dbReference type="Gene3D" id="1.10.390.10">
    <property type="entry name" value="Neutral Protease Domain 2"/>
    <property type="match status" value="1"/>
</dbReference>
<protein>
    <recommendedName>
        <fullName evidence="6">Leucine aminopeptidase 2</fullName>
        <ecNumber evidence="5">3.3.2.10</ecNumber>
    </recommendedName>
    <alternativeName>
        <fullName evidence="13">Epoxide hydrolase</fullName>
    </alternativeName>
    <alternativeName>
        <fullName evidence="14">Leukotriene A-4 hydrolase homolog</fullName>
    </alternativeName>
</protein>
<dbReference type="InterPro" id="IPR034015">
    <property type="entry name" value="M1_LTA4H"/>
</dbReference>
<comment type="caution">
    <text evidence="19">The sequence shown here is derived from an EMBL/GenBank/DDBJ whole genome shotgun (WGS) entry which is preliminary data.</text>
</comment>
<keyword evidence="8" id="KW-0645">Protease</keyword>
<evidence type="ECO:0000256" key="5">
    <source>
        <dbReference type="ARBA" id="ARBA00013006"/>
    </source>
</evidence>
<evidence type="ECO:0000256" key="17">
    <source>
        <dbReference type="PIRSR" id="PIRSR634015-3"/>
    </source>
</evidence>
<evidence type="ECO:0000256" key="9">
    <source>
        <dbReference type="ARBA" id="ARBA00022723"/>
    </source>
</evidence>
<evidence type="ECO:0000256" key="16">
    <source>
        <dbReference type="PIRSR" id="PIRSR634015-2"/>
    </source>
</evidence>
<dbReference type="RefSeq" id="XP_064851963.1">
    <property type="nucleotide sequence ID" value="XM_064995891.1"/>
</dbReference>
<organism evidence="19 20">
    <name type="scientific">Saccharomycopsis crataegensis</name>
    <dbReference type="NCBI Taxonomy" id="43959"/>
    <lineage>
        <taxon>Eukaryota</taxon>
        <taxon>Fungi</taxon>
        <taxon>Dikarya</taxon>
        <taxon>Ascomycota</taxon>
        <taxon>Saccharomycotina</taxon>
        <taxon>Saccharomycetes</taxon>
        <taxon>Saccharomycopsidaceae</taxon>
        <taxon>Saccharomycopsis</taxon>
    </lineage>
</organism>
<name>A0AAV5QLA2_9ASCO</name>
<keyword evidence="11 17" id="KW-0862">Zinc</keyword>
<keyword evidence="19" id="KW-0031">Aminopeptidase</keyword>
<feature type="binding site" evidence="16">
    <location>
        <begin position="605"/>
        <end position="607"/>
    </location>
    <ligand>
        <name>a peptide</name>
        <dbReference type="ChEBI" id="CHEBI:60466"/>
    </ligand>
</feature>
<evidence type="ECO:0000256" key="8">
    <source>
        <dbReference type="ARBA" id="ARBA00022670"/>
    </source>
</evidence>
<dbReference type="Pfam" id="PF17900">
    <property type="entry name" value="Peptidase_M1_N"/>
    <property type="match status" value="1"/>
</dbReference>
<evidence type="ECO:0000256" key="11">
    <source>
        <dbReference type="ARBA" id="ARBA00022833"/>
    </source>
</evidence>
<dbReference type="CDD" id="cd09599">
    <property type="entry name" value="M1_LTA4H"/>
    <property type="match status" value="1"/>
</dbReference>
<dbReference type="PANTHER" id="PTHR45726">
    <property type="entry name" value="LEUKOTRIENE A-4 HYDROLASE"/>
    <property type="match status" value="1"/>
</dbReference>
<dbReference type="GO" id="GO:0008270">
    <property type="term" value="F:zinc ion binding"/>
    <property type="evidence" value="ECO:0007669"/>
    <property type="project" value="InterPro"/>
</dbReference>
<evidence type="ECO:0000256" key="6">
    <source>
        <dbReference type="ARBA" id="ARBA00020017"/>
    </source>
</evidence>
<evidence type="ECO:0000256" key="14">
    <source>
        <dbReference type="ARBA" id="ARBA00031416"/>
    </source>
</evidence>
<dbReference type="Gene3D" id="1.25.40.320">
    <property type="entry name" value="Peptidase M1, leukotriene A4 hydrolase/aminopeptidase C-terminal domain"/>
    <property type="match status" value="1"/>
</dbReference>
<dbReference type="InterPro" id="IPR042097">
    <property type="entry name" value="Aminopeptidase_N-like_N_sf"/>
</dbReference>
<keyword evidence="9 17" id="KW-0479">Metal-binding</keyword>
<gene>
    <name evidence="19" type="ORF">DASC09_022880</name>
</gene>
<dbReference type="GeneID" id="90072942"/>
<feature type="active site" description="Proton donor" evidence="15">
    <location>
        <position position="402"/>
    </location>
</feature>
<sequence length="650" mass="73938">MTAAAKQAFVPLPECLAKMAPKSSPELDYSTNSNYSAFKVQQTALDFELKFDEKILDGSVTYQLSANSATDKIMLDLTTVVVSKVLVNHQPAAYKIVSENLANNLGKALVIPATIAANDHLEVTIFFKATKDSTALQFLDKSLTDGKKHPYLFSQSEPIHARAIYPCFDTPSVKSPFAVRVKSPYKTLVSCLIDEEKQAAETDPTIYHFVQPVPIPSYLFAIVSGDITSSRIGPRSLVYTEPVGIERCANEFKHEVVEKFLNVLENLVFDYEWKNYDFVIAPMAFPYGGMENPQLTLANSTVVSGDSENIDVIAHELAHSYAGNLVTNASWEHFWLNEGWTVYLERRILAGIHGEPYRHFSAIIGWKDLEESLERMDDKFTKMIQNLKDGSDPDDAFSTVPYEKGFNFLFHLENVVGGYENFDPFIKHYFTTFRKQSLDSYQFIEALRAFYYNYDYELYLKLLEVDYETWLLKTGLPPQPKFDTSMVDVCFSLSKRWYSMILKANEAGEQLSASHLAKVFNDNDVASYSSNQLVVFLDNLLTLHKEHNILDSVNGRTALQFISQYSRIVKNNNAEVKFRVYRLLLVGRESSIYSECADWLGTVGRMKFVRPGYILLNECDRELAVATFRKFEKSYHPICVAMVKKDIDLE</sequence>
<dbReference type="AlphaFoldDB" id="A0AAV5QLA2"/>
<comment type="similarity">
    <text evidence="4">Belongs to the peptidase M1 family.</text>
</comment>
<dbReference type="InterPro" id="IPR015211">
    <property type="entry name" value="Peptidase_M1_C"/>
</dbReference>
<evidence type="ECO:0000256" key="3">
    <source>
        <dbReference type="ARBA" id="ARBA00004496"/>
    </source>
</evidence>
<dbReference type="Pfam" id="PF01433">
    <property type="entry name" value="Peptidase_M1"/>
    <property type="match status" value="1"/>
</dbReference>
<dbReference type="FunFam" id="3.30.2010.30:FF:000001">
    <property type="entry name" value="Leukotriene A(4) hydrolase"/>
    <property type="match status" value="1"/>
</dbReference>
<dbReference type="GO" id="GO:0004177">
    <property type="term" value="F:aminopeptidase activity"/>
    <property type="evidence" value="ECO:0007669"/>
    <property type="project" value="UniProtKB-KW"/>
</dbReference>
<dbReference type="PRINTS" id="PR00756">
    <property type="entry name" value="ALADIPTASE"/>
</dbReference>
<feature type="binding site" evidence="16">
    <location>
        <begin position="155"/>
        <end position="157"/>
    </location>
    <ligand>
        <name>a peptide</name>
        <dbReference type="ChEBI" id="CHEBI:60466"/>
    </ligand>
</feature>
<dbReference type="GO" id="GO:0008237">
    <property type="term" value="F:metallopeptidase activity"/>
    <property type="evidence" value="ECO:0007669"/>
    <property type="project" value="UniProtKB-KW"/>
</dbReference>
<dbReference type="GO" id="GO:0005829">
    <property type="term" value="C:cytosol"/>
    <property type="evidence" value="ECO:0007669"/>
    <property type="project" value="TreeGrafter"/>
</dbReference>
<dbReference type="EMBL" id="BTFZ01000004">
    <property type="protein sequence ID" value="GMM34963.1"/>
    <property type="molecule type" value="Genomic_DNA"/>
</dbReference>
<comment type="cofactor">
    <cofactor evidence="17">
        <name>Zn(2+)</name>
        <dbReference type="ChEBI" id="CHEBI:29105"/>
    </cofactor>
    <text evidence="17">Binds 1 zinc ion per subunit.</text>
</comment>
<feature type="binding site" evidence="17">
    <location>
        <position position="338"/>
    </location>
    <ligand>
        <name>Zn(2+)</name>
        <dbReference type="ChEBI" id="CHEBI:29105"/>
        <note>catalytic</note>
    </ligand>
</feature>
<feature type="active site" description="Proton acceptor" evidence="15">
    <location>
        <position position="316"/>
    </location>
</feature>